<organism evidence="1 2">
    <name type="scientific">Paxillus rubicundulus Ve08.2h10</name>
    <dbReference type="NCBI Taxonomy" id="930991"/>
    <lineage>
        <taxon>Eukaryota</taxon>
        <taxon>Fungi</taxon>
        <taxon>Dikarya</taxon>
        <taxon>Basidiomycota</taxon>
        <taxon>Agaricomycotina</taxon>
        <taxon>Agaricomycetes</taxon>
        <taxon>Agaricomycetidae</taxon>
        <taxon>Boletales</taxon>
        <taxon>Paxilineae</taxon>
        <taxon>Paxillaceae</taxon>
        <taxon>Paxillus</taxon>
    </lineage>
</organism>
<sequence length="177" mass="19801">MGMLAESKDVDMAVEEMRSVGKVKVLKHLKATDLPIGDMNYDHTQWEQLVCGVIDWSETLDDPFGTNKHPKLFSITQELWYLLFKDGPLNVQDHPAIKKLDSQYRNDNLKGPWELLLVVAVLSYHITHVGQLLFQRHSPPSGILATATASVKHAFTIYKSSESAKENNVIGSASGKK</sequence>
<proteinExistence type="predicted"/>
<dbReference type="HOGENOM" id="CLU_1518373_0_0_1"/>
<dbReference type="AlphaFoldDB" id="A0A0D0DT01"/>
<protein>
    <submittedName>
        <fullName evidence="1">Unplaced genomic scaffold scaffold_145, whole genome shotgun sequence</fullName>
    </submittedName>
</protein>
<dbReference type="EMBL" id="KN824967">
    <property type="protein sequence ID" value="KIK96798.1"/>
    <property type="molecule type" value="Genomic_DNA"/>
</dbReference>
<evidence type="ECO:0000313" key="2">
    <source>
        <dbReference type="Proteomes" id="UP000054538"/>
    </source>
</evidence>
<name>A0A0D0DT01_9AGAM</name>
<gene>
    <name evidence="1" type="ORF">PAXRUDRAFT_24916</name>
</gene>
<accession>A0A0D0DT01</accession>
<dbReference type="OrthoDB" id="2755811at2759"/>
<keyword evidence="2" id="KW-1185">Reference proteome</keyword>
<evidence type="ECO:0000313" key="1">
    <source>
        <dbReference type="EMBL" id="KIK96798.1"/>
    </source>
</evidence>
<dbReference type="Proteomes" id="UP000054538">
    <property type="component" value="Unassembled WGS sequence"/>
</dbReference>
<reference evidence="1 2" key="1">
    <citation type="submission" date="2014-04" db="EMBL/GenBank/DDBJ databases">
        <authorList>
            <consortium name="DOE Joint Genome Institute"/>
            <person name="Kuo A."/>
            <person name="Kohler A."/>
            <person name="Jargeat P."/>
            <person name="Nagy L.G."/>
            <person name="Floudas D."/>
            <person name="Copeland A."/>
            <person name="Barry K.W."/>
            <person name="Cichocki N."/>
            <person name="Veneault-Fourrey C."/>
            <person name="LaButti K."/>
            <person name="Lindquist E.A."/>
            <person name="Lipzen A."/>
            <person name="Lundell T."/>
            <person name="Morin E."/>
            <person name="Murat C."/>
            <person name="Sun H."/>
            <person name="Tunlid A."/>
            <person name="Henrissat B."/>
            <person name="Grigoriev I.V."/>
            <person name="Hibbett D.S."/>
            <person name="Martin F."/>
            <person name="Nordberg H.P."/>
            <person name="Cantor M.N."/>
            <person name="Hua S.X."/>
        </authorList>
    </citation>
    <scope>NUCLEOTIDE SEQUENCE [LARGE SCALE GENOMIC DNA]</scope>
    <source>
        <strain evidence="1 2">Ve08.2h10</strain>
    </source>
</reference>
<dbReference type="InParanoid" id="A0A0D0DT01"/>
<reference evidence="2" key="2">
    <citation type="submission" date="2015-01" db="EMBL/GenBank/DDBJ databases">
        <title>Evolutionary Origins and Diversification of the Mycorrhizal Mutualists.</title>
        <authorList>
            <consortium name="DOE Joint Genome Institute"/>
            <consortium name="Mycorrhizal Genomics Consortium"/>
            <person name="Kohler A."/>
            <person name="Kuo A."/>
            <person name="Nagy L.G."/>
            <person name="Floudas D."/>
            <person name="Copeland A."/>
            <person name="Barry K.W."/>
            <person name="Cichocki N."/>
            <person name="Veneault-Fourrey C."/>
            <person name="LaButti K."/>
            <person name="Lindquist E.A."/>
            <person name="Lipzen A."/>
            <person name="Lundell T."/>
            <person name="Morin E."/>
            <person name="Murat C."/>
            <person name="Riley R."/>
            <person name="Ohm R."/>
            <person name="Sun H."/>
            <person name="Tunlid A."/>
            <person name="Henrissat B."/>
            <person name="Grigoriev I.V."/>
            <person name="Hibbett D.S."/>
            <person name="Martin F."/>
        </authorList>
    </citation>
    <scope>NUCLEOTIDE SEQUENCE [LARGE SCALE GENOMIC DNA]</scope>
    <source>
        <strain evidence="2">Ve08.2h10</strain>
    </source>
</reference>